<evidence type="ECO:0000313" key="1">
    <source>
        <dbReference type="EMBL" id="GGW72245.1"/>
    </source>
</evidence>
<comment type="caution">
    <text evidence="1">The sequence shown here is derived from an EMBL/GenBank/DDBJ whole genome shotgun (WGS) entry which is preliminary data.</text>
</comment>
<sequence>MSLHQPKVFKVLHQPHSIAQYHPKAMQDILWPCLRFAISLQAKADQNLNLFERTLLRLLGEGGSDLKQLSQQMGLMNEEGEHSSLTEFLSLKLQQLDLITDRLRLTHEGEQVLKKINSSQTKVIGATVYFDLINQCWLPVISRGELSPVNAEQASSGLVEFAQGSVGKAEKVQAIPLLSENVSKKLPDEREVIEIIKRSRQQNKKLTASSGRGNHDGFIASSGTISVNPESELVYLHCYAFRVDGVNSAYVSDGFRSTIQERFTRGFNSHSNRENNSTLKIAYEGLLQKSRRTHQRQVMQKSKSLDRLYHALTADQVKNAIGQAEYENNLSSFVSKSYHEIEQMLAECYAFSKLDNCISELSADPQRNADLAKKIASKLGFEVSDGKLVNNLLKVNKGSVIHLKAEQPVMSPLLFCHLLAARNDEQQPMARLAKEYPDLLSSIAKLRRWRNPIDHGDADAVRNELGLEQARFIYQLVERVRETLSDWLKDNNNQVAEITVPNWFKEDIRSEASNKLDKYFGLMCSRMCEHVYQGLFDALVFANFEDARNRTNALAGALQHALYQACQVLDASEVNDTELMIRQLEGLGAVSITKSNRHKVQDALNGSNASLGANFIAFWAQITDQQQKEFRKTESFVKAVDRLNKIRGHSGPILGQNENLNEIEKTVFELIKLLMEQYCG</sequence>
<keyword evidence="2" id="KW-1185">Reference proteome</keyword>
<organism evidence="1 2">
    <name type="scientific">Alishewanella tabrizica</name>
    <dbReference type="NCBI Taxonomy" id="671278"/>
    <lineage>
        <taxon>Bacteria</taxon>
        <taxon>Pseudomonadati</taxon>
        <taxon>Pseudomonadota</taxon>
        <taxon>Gammaproteobacteria</taxon>
        <taxon>Alteromonadales</taxon>
        <taxon>Alteromonadaceae</taxon>
        <taxon>Alishewanella</taxon>
    </lineage>
</organism>
<name>A0ABQ2WTT0_9ALTE</name>
<accession>A0ABQ2WTT0</accession>
<protein>
    <submittedName>
        <fullName evidence="1">Uncharacterized protein</fullName>
    </submittedName>
</protein>
<gene>
    <name evidence="1" type="ORF">GCM10008111_30410</name>
</gene>
<evidence type="ECO:0000313" key="2">
    <source>
        <dbReference type="Proteomes" id="UP000634667"/>
    </source>
</evidence>
<dbReference type="EMBL" id="BMYR01000016">
    <property type="protein sequence ID" value="GGW72245.1"/>
    <property type="molecule type" value="Genomic_DNA"/>
</dbReference>
<proteinExistence type="predicted"/>
<dbReference type="Proteomes" id="UP000634667">
    <property type="component" value="Unassembled WGS sequence"/>
</dbReference>
<reference evidence="2" key="1">
    <citation type="journal article" date="2019" name="Int. J. Syst. Evol. Microbiol.">
        <title>The Global Catalogue of Microorganisms (GCM) 10K type strain sequencing project: providing services to taxonomists for standard genome sequencing and annotation.</title>
        <authorList>
            <consortium name="The Broad Institute Genomics Platform"/>
            <consortium name="The Broad Institute Genome Sequencing Center for Infectious Disease"/>
            <person name="Wu L."/>
            <person name="Ma J."/>
        </authorList>
    </citation>
    <scope>NUCLEOTIDE SEQUENCE [LARGE SCALE GENOMIC DNA]</scope>
    <source>
        <strain evidence="2">KCTC 23723</strain>
    </source>
</reference>